<dbReference type="EMBL" id="JACHDS010000001">
    <property type="protein sequence ID" value="MBB6171252.1"/>
    <property type="molecule type" value="Genomic_DNA"/>
</dbReference>
<dbReference type="RefSeq" id="WP_184074525.1">
    <property type="nucleotide sequence ID" value="NZ_JACHDS010000001.1"/>
</dbReference>
<proteinExistence type="predicted"/>
<name>A0A7W9YFQ4_9ACTN</name>
<reference evidence="1 2" key="1">
    <citation type="submission" date="2020-08" db="EMBL/GenBank/DDBJ databases">
        <title>Sequencing the genomes of 1000 actinobacteria strains.</title>
        <authorList>
            <person name="Klenk H.-P."/>
        </authorList>
    </citation>
    <scope>NUCLEOTIDE SEQUENCE [LARGE SCALE GENOMIC DNA]</scope>
    <source>
        <strain evidence="1 2">DSM 46659</strain>
    </source>
</reference>
<protein>
    <submittedName>
        <fullName evidence="1">Uncharacterized protein</fullName>
    </submittedName>
</protein>
<gene>
    <name evidence="1" type="ORF">HNR23_001312</name>
</gene>
<keyword evidence="2" id="KW-1185">Reference proteome</keyword>
<evidence type="ECO:0000313" key="2">
    <source>
        <dbReference type="Proteomes" id="UP000546642"/>
    </source>
</evidence>
<organism evidence="1 2">
    <name type="scientific">Nocardiopsis mwathae</name>
    <dbReference type="NCBI Taxonomy" id="1472723"/>
    <lineage>
        <taxon>Bacteria</taxon>
        <taxon>Bacillati</taxon>
        <taxon>Actinomycetota</taxon>
        <taxon>Actinomycetes</taxon>
        <taxon>Streptosporangiales</taxon>
        <taxon>Nocardiopsidaceae</taxon>
        <taxon>Nocardiopsis</taxon>
    </lineage>
</organism>
<evidence type="ECO:0000313" key="1">
    <source>
        <dbReference type="EMBL" id="MBB6171252.1"/>
    </source>
</evidence>
<comment type="caution">
    <text evidence="1">The sequence shown here is derived from an EMBL/GenBank/DDBJ whole genome shotgun (WGS) entry which is preliminary data.</text>
</comment>
<dbReference type="Proteomes" id="UP000546642">
    <property type="component" value="Unassembled WGS sequence"/>
</dbReference>
<dbReference type="AlphaFoldDB" id="A0A7W9YFQ4"/>
<sequence>MGISVFTEDQIHQREYAGPELSSATERIFDAATEGTFLSGIHLHADTMFNTWQLTCILEELDSIALRRPEISTDIANVKSLIETIIRKRGYLWISGD</sequence>
<accession>A0A7W9YFQ4</accession>